<feature type="region of interest" description="Disordered" evidence="5">
    <location>
        <begin position="116"/>
        <end position="169"/>
    </location>
</feature>
<dbReference type="Proteomes" id="UP000004814">
    <property type="component" value="Unassembled WGS sequence"/>
</dbReference>
<keyword evidence="3 6" id="KW-1133">Transmembrane helix</keyword>
<dbReference type="GO" id="GO:0000271">
    <property type="term" value="P:polysaccharide biosynthetic process"/>
    <property type="evidence" value="ECO:0007669"/>
    <property type="project" value="InterPro"/>
</dbReference>
<name>B1SZP9_9BURK</name>
<sequence length="169" mass="18326">MYALLDATQVFANAVAFVCATAFSYLANTLWSFSSTVHSRNLGRYLTVALAGFAEAMLLAHAAELLDVPRGCTIVAIALLIPAHDVRDASVDLSVKFYGVERAGFPAWRDVQRIERDVDGSAPATSTDRSPARRRPLQRSVNGSVPRGAGRWSSARRTRLIPRPPACTP</sequence>
<evidence type="ECO:0000259" key="7">
    <source>
        <dbReference type="Pfam" id="PF04138"/>
    </source>
</evidence>
<dbReference type="Pfam" id="PF04138">
    <property type="entry name" value="GtrA_DPMS_TM"/>
    <property type="match status" value="1"/>
</dbReference>
<evidence type="ECO:0000256" key="2">
    <source>
        <dbReference type="ARBA" id="ARBA00022692"/>
    </source>
</evidence>
<dbReference type="EMBL" id="ABLK01000020">
    <property type="protein sequence ID" value="EDT43187.1"/>
    <property type="molecule type" value="Genomic_DNA"/>
</dbReference>
<organism evidence="8 9">
    <name type="scientific">Burkholderia ambifaria MEX-5</name>
    <dbReference type="NCBI Taxonomy" id="396597"/>
    <lineage>
        <taxon>Bacteria</taxon>
        <taxon>Pseudomonadati</taxon>
        <taxon>Pseudomonadota</taxon>
        <taxon>Betaproteobacteria</taxon>
        <taxon>Burkholderiales</taxon>
        <taxon>Burkholderiaceae</taxon>
        <taxon>Burkholderia</taxon>
        <taxon>Burkholderia cepacia complex</taxon>
    </lineage>
</organism>
<keyword evidence="2 6" id="KW-0812">Transmembrane</keyword>
<gene>
    <name evidence="8" type="ORF">BamMEX5DRAFT_1015</name>
</gene>
<evidence type="ECO:0000313" key="8">
    <source>
        <dbReference type="EMBL" id="EDT43187.1"/>
    </source>
</evidence>
<comment type="subcellular location">
    <subcellularLocation>
        <location evidence="1">Membrane</location>
        <topology evidence="1">Multi-pass membrane protein</topology>
    </subcellularLocation>
</comment>
<keyword evidence="4 6" id="KW-0472">Membrane</keyword>
<protein>
    <recommendedName>
        <fullName evidence="7">GtrA/DPMS transmembrane domain-containing protein</fullName>
    </recommendedName>
</protein>
<evidence type="ECO:0000313" key="9">
    <source>
        <dbReference type="Proteomes" id="UP000004814"/>
    </source>
</evidence>
<evidence type="ECO:0000256" key="5">
    <source>
        <dbReference type="SAM" id="MobiDB-lite"/>
    </source>
</evidence>
<accession>B1SZP9</accession>
<evidence type="ECO:0000256" key="1">
    <source>
        <dbReference type="ARBA" id="ARBA00004141"/>
    </source>
</evidence>
<feature type="transmembrane region" description="Helical" evidence="6">
    <location>
        <begin position="12"/>
        <end position="33"/>
    </location>
</feature>
<proteinExistence type="predicted"/>
<comment type="caution">
    <text evidence="8">The sequence shown here is derived from an EMBL/GenBank/DDBJ whole genome shotgun (WGS) entry which is preliminary data.</text>
</comment>
<evidence type="ECO:0000256" key="4">
    <source>
        <dbReference type="ARBA" id="ARBA00023136"/>
    </source>
</evidence>
<evidence type="ECO:0000256" key="6">
    <source>
        <dbReference type="SAM" id="Phobius"/>
    </source>
</evidence>
<dbReference type="GO" id="GO:0016020">
    <property type="term" value="C:membrane"/>
    <property type="evidence" value="ECO:0007669"/>
    <property type="project" value="UniProtKB-SubCell"/>
</dbReference>
<dbReference type="AlphaFoldDB" id="B1SZP9"/>
<dbReference type="InterPro" id="IPR007267">
    <property type="entry name" value="GtrA_DPMS_TM"/>
</dbReference>
<reference evidence="8 9" key="1">
    <citation type="submission" date="2008-03" db="EMBL/GenBank/DDBJ databases">
        <title>Sequencing of the draft genome and assembly of Burkholderia ambifaria MEX-5.</title>
        <authorList>
            <consortium name="US DOE Joint Genome Institute (JGI-PGF)"/>
            <person name="Copeland A."/>
            <person name="Lucas S."/>
            <person name="Lapidus A."/>
            <person name="Glavina del Rio T."/>
            <person name="Dalin E."/>
            <person name="Tice H."/>
            <person name="Bruce D."/>
            <person name="Goodwin L."/>
            <person name="Pitluck S."/>
            <person name="Larimer F."/>
            <person name="Land M.L."/>
            <person name="Hauser L."/>
            <person name="Tiedje J."/>
            <person name="Richardson P."/>
        </authorList>
    </citation>
    <scope>NUCLEOTIDE SEQUENCE [LARGE SCALE GENOMIC DNA]</scope>
    <source>
        <strain evidence="8 9">MEX-5</strain>
    </source>
</reference>
<evidence type="ECO:0000256" key="3">
    <source>
        <dbReference type="ARBA" id="ARBA00022989"/>
    </source>
</evidence>
<feature type="domain" description="GtrA/DPMS transmembrane" evidence="7">
    <location>
        <begin position="5"/>
        <end position="68"/>
    </location>
</feature>